<dbReference type="GO" id="GO:0007155">
    <property type="term" value="P:cell adhesion"/>
    <property type="evidence" value="ECO:0007669"/>
    <property type="project" value="InterPro"/>
</dbReference>
<feature type="coiled-coil region" evidence="5">
    <location>
        <begin position="409"/>
        <end position="447"/>
    </location>
</feature>
<evidence type="ECO:0000256" key="5">
    <source>
        <dbReference type="RuleBase" id="RU362066"/>
    </source>
</evidence>
<dbReference type="Proteomes" id="UP001302429">
    <property type="component" value="Chromosome"/>
</dbReference>
<keyword evidence="3 5" id="KW-0175">Coiled coil</keyword>
<evidence type="ECO:0000313" key="8">
    <source>
        <dbReference type="EMBL" id="WOE74778.1"/>
    </source>
</evidence>
<dbReference type="RefSeq" id="WP_317081107.1">
    <property type="nucleotide sequence ID" value="NZ_CP136594.1"/>
</dbReference>
<reference evidence="8 9" key="1">
    <citation type="submission" date="2023-10" db="EMBL/GenBank/DDBJ databases">
        <title>Complete genome sequence of a Sphingomonadaceae bacterium.</title>
        <authorList>
            <person name="Yan C."/>
        </authorList>
    </citation>
    <scope>NUCLEOTIDE SEQUENCE [LARGE SCALE GENOMIC DNA]</scope>
    <source>
        <strain evidence="8 9">SCSIO 66989</strain>
    </source>
</reference>
<evidence type="ECO:0000313" key="9">
    <source>
        <dbReference type="Proteomes" id="UP001302429"/>
    </source>
</evidence>
<comment type="subunit">
    <text evidence="2 5">Homopentamer.</text>
</comment>
<dbReference type="InterPro" id="IPR010809">
    <property type="entry name" value="FliD_C"/>
</dbReference>
<dbReference type="InterPro" id="IPR003481">
    <property type="entry name" value="FliD_N"/>
</dbReference>
<dbReference type="PANTHER" id="PTHR30288:SF0">
    <property type="entry name" value="FLAGELLAR HOOK-ASSOCIATED PROTEIN 2"/>
    <property type="match status" value="1"/>
</dbReference>
<dbReference type="AlphaFoldDB" id="A0AA97I0X6"/>
<keyword evidence="8" id="KW-0966">Cell projection</keyword>
<gene>
    <name evidence="8" type="primary">fliD</name>
    <name evidence="8" type="ORF">RB602_13155</name>
</gene>
<keyword evidence="9" id="KW-1185">Reference proteome</keyword>
<protein>
    <recommendedName>
        <fullName evidence="5">Flagellar hook-associated protein 2</fullName>
        <shortName evidence="5">HAP2</shortName>
    </recommendedName>
    <alternativeName>
        <fullName evidence="5">Flagellar cap protein</fullName>
    </alternativeName>
</protein>
<evidence type="ECO:0000259" key="6">
    <source>
        <dbReference type="Pfam" id="PF02465"/>
    </source>
</evidence>
<evidence type="ECO:0000256" key="1">
    <source>
        <dbReference type="ARBA" id="ARBA00009764"/>
    </source>
</evidence>
<dbReference type="InterPro" id="IPR040026">
    <property type="entry name" value="FliD"/>
</dbReference>
<dbReference type="Pfam" id="PF07195">
    <property type="entry name" value="FliD_C"/>
    <property type="match status" value="1"/>
</dbReference>
<dbReference type="GO" id="GO:0071973">
    <property type="term" value="P:bacterial-type flagellum-dependent cell motility"/>
    <property type="evidence" value="ECO:0007669"/>
    <property type="project" value="TreeGrafter"/>
</dbReference>
<dbReference type="GO" id="GO:0009424">
    <property type="term" value="C:bacterial-type flagellum hook"/>
    <property type="evidence" value="ECO:0007669"/>
    <property type="project" value="UniProtKB-UniRule"/>
</dbReference>
<evidence type="ECO:0000256" key="2">
    <source>
        <dbReference type="ARBA" id="ARBA00011255"/>
    </source>
</evidence>
<feature type="domain" description="Flagellar hook-associated protein 2 N-terminal" evidence="6">
    <location>
        <begin position="14"/>
        <end position="111"/>
    </location>
</feature>
<dbReference type="EMBL" id="CP136594">
    <property type="protein sequence ID" value="WOE74778.1"/>
    <property type="molecule type" value="Genomic_DNA"/>
</dbReference>
<dbReference type="GO" id="GO:0009421">
    <property type="term" value="C:bacterial-type flagellum filament cap"/>
    <property type="evidence" value="ECO:0007669"/>
    <property type="project" value="InterPro"/>
</dbReference>
<comment type="similarity">
    <text evidence="1 5">Belongs to the FliD family.</text>
</comment>
<keyword evidence="8" id="KW-0282">Flagellum</keyword>
<dbReference type="KEGG" id="acoa:RB602_13155"/>
<evidence type="ECO:0000256" key="3">
    <source>
        <dbReference type="ARBA" id="ARBA00023054"/>
    </source>
</evidence>
<comment type="function">
    <text evidence="5">Required for morphogenesis and for the elongation of the flagellar filament by facilitating polymerization of the flagellin monomers at the tip of growing filament. Forms a capping structure, which prevents flagellin subunits (transported through the central channel of the flagellum) from leaking out without polymerization at the distal end.</text>
</comment>
<evidence type="ECO:0000256" key="4">
    <source>
        <dbReference type="ARBA" id="ARBA00023143"/>
    </source>
</evidence>
<organism evidence="8 9">
    <name type="scientific">Alterisphingorhabdus coralli</name>
    <dbReference type="NCBI Taxonomy" id="3071408"/>
    <lineage>
        <taxon>Bacteria</taxon>
        <taxon>Pseudomonadati</taxon>
        <taxon>Pseudomonadota</taxon>
        <taxon>Alphaproteobacteria</taxon>
        <taxon>Sphingomonadales</taxon>
        <taxon>Sphingomonadaceae</taxon>
        <taxon>Alterisphingorhabdus (ex Yan et al. 2024)</taxon>
    </lineage>
</organism>
<evidence type="ECO:0000259" key="7">
    <source>
        <dbReference type="Pfam" id="PF07195"/>
    </source>
</evidence>
<dbReference type="PANTHER" id="PTHR30288">
    <property type="entry name" value="FLAGELLAR CAP/ASSEMBLY PROTEIN FLID"/>
    <property type="match status" value="1"/>
</dbReference>
<dbReference type="Pfam" id="PF07196">
    <property type="entry name" value="Flagellin_IN"/>
    <property type="match status" value="1"/>
</dbReference>
<dbReference type="GO" id="GO:0005576">
    <property type="term" value="C:extracellular region"/>
    <property type="evidence" value="ECO:0007669"/>
    <property type="project" value="UniProtKB-SubCell"/>
</dbReference>
<keyword evidence="5" id="KW-0964">Secreted</keyword>
<proteinExistence type="inferred from homology"/>
<name>A0AA97I0X6_9SPHN</name>
<dbReference type="Pfam" id="PF02465">
    <property type="entry name" value="FliD_N"/>
    <property type="match status" value="1"/>
</dbReference>
<keyword evidence="4 5" id="KW-0975">Bacterial flagellum</keyword>
<sequence>MLESLSGLIGGQTGVNSAQIVNDLVQVTREPREAQIRNRQDLNNARISALASASSSLNTFAEALDTLLDGRRFAGDLISSNGSVATADFVNGQLPQGLPVTVEVQQLASEQRTVSRTFANGDAAVGEGTLTLDTSQGSFDIVINEDNDSLAGLRDAINDADAGVTATILTDVNGARLVLAGSEGADQSFTLSAPAAPDTLSDFAYPPASASGMSLVSSAANSRIIVDGVELNLSSNEVDNAITGVRLNLLAAAPGEAITISGDRPTSSVRDLVVEFVDAYNELREGLNNATRPGTDGTDGGPLAGSSAVRDMVRQLGSMSSTLLAAEGPYRTLADIGVRTNNDGTLSIDNARLGAVLETDMDAVSRMLDPANPDDSNPGLAGTLNAIRDSLQSEDGSLTLAQERYNAVAEDLREMLIDLDDDIDRYRAQLEQTFANMDRQLAVLRSTQSYLDQQISIWNDTDN</sequence>
<keyword evidence="8" id="KW-0969">Cilium</keyword>
<accession>A0AA97I0X6</accession>
<dbReference type="InterPro" id="IPR010810">
    <property type="entry name" value="Flagellin_hook_IN_motif"/>
</dbReference>
<comment type="subcellular location">
    <subcellularLocation>
        <location evidence="5">Secreted</location>
    </subcellularLocation>
    <subcellularLocation>
        <location evidence="5">Bacterial flagellum</location>
    </subcellularLocation>
</comment>
<feature type="domain" description="Flagellar hook-associated protein 2 C-terminal" evidence="7">
    <location>
        <begin position="219"/>
        <end position="440"/>
    </location>
</feature>